<accession>A0A0R0CLW7</accession>
<gene>
    <name evidence="1" type="ORF">ABB29_05650</name>
</gene>
<dbReference type="Pfam" id="PF02810">
    <property type="entry name" value="SEC-C"/>
    <property type="match status" value="1"/>
</dbReference>
<dbReference type="AlphaFoldDB" id="A0A0R0CLW7"/>
<dbReference type="SUPFAM" id="SSF103642">
    <property type="entry name" value="Sec-C motif"/>
    <property type="match status" value="1"/>
</dbReference>
<organism evidence="1 2">
    <name type="scientific">Pseudoxanthomonas dokdonensis</name>
    <dbReference type="NCBI Taxonomy" id="344882"/>
    <lineage>
        <taxon>Bacteria</taxon>
        <taxon>Pseudomonadati</taxon>
        <taxon>Pseudomonadota</taxon>
        <taxon>Gammaproteobacteria</taxon>
        <taxon>Lysobacterales</taxon>
        <taxon>Lysobacteraceae</taxon>
        <taxon>Pseudoxanthomonas</taxon>
    </lineage>
</organism>
<dbReference type="InterPro" id="IPR004027">
    <property type="entry name" value="SEC_C_motif"/>
</dbReference>
<evidence type="ECO:0000313" key="2">
    <source>
        <dbReference type="Proteomes" id="UP000052052"/>
    </source>
</evidence>
<evidence type="ECO:0000313" key="1">
    <source>
        <dbReference type="EMBL" id="KRG70555.1"/>
    </source>
</evidence>
<dbReference type="STRING" id="344882.ABB29_05650"/>
<dbReference type="EMBL" id="LDJL01000005">
    <property type="protein sequence ID" value="KRG70555.1"/>
    <property type="molecule type" value="Genomic_DNA"/>
</dbReference>
<name>A0A0R0CLW7_9GAMM</name>
<dbReference type="RefSeq" id="WP_057657643.1">
    <property type="nucleotide sequence ID" value="NZ_LDJL01000005.1"/>
</dbReference>
<protein>
    <recommendedName>
        <fullName evidence="3">Preprotein translocase subunit SecA</fullName>
    </recommendedName>
</protein>
<dbReference type="PATRIC" id="fig|344882.3.peg.2465"/>
<keyword evidence="2" id="KW-1185">Reference proteome</keyword>
<dbReference type="OrthoDB" id="570299at2"/>
<comment type="caution">
    <text evidence="1">The sequence shown here is derived from an EMBL/GenBank/DDBJ whole genome shotgun (WGS) entry which is preliminary data.</text>
</comment>
<dbReference type="Gene3D" id="3.10.450.50">
    <property type="match status" value="1"/>
</dbReference>
<reference evidence="1 2" key="1">
    <citation type="submission" date="2015-05" db="EMBL/GenBank/DDBJ databases">
        <title>Genome sequencing and analysis of members of genus Stenotrophomonas.</title>
        <authorList>
            <person name="Patil P.P."/>
            <person name="Midha S."/>
            <person name="Patil P.B."/>
        </authorList>
    </citation>
    <scope>NUCLEOTIDE SEQUENCE [LARGE SCALE GENOMIC DNA]</scope>
    <source>
        <strain evidence="1 2">DSM 21858</strain>
    </source>
</reference>
<sequence length="485" mass="55110">MEAGHKSAGVTYTERMLADFCERSFLKLWTYPNPYKDDGKELCDVLAVFGDHIFVFFDREKAYAETPDADPLIAWDRWKRRAIDRQIITAHGAERYLRSGRPIYLDAKQTVPFPLSVNPVATVHKIVVAHGAKDACARSSEQNIYGSLAITYCGLDKGCAPRRFHVDLDRQDPVHLFDSHNLPIVLGELDTISDFSRYLDEKVRAIRRFDVLAYCGEEDLLGHYLLNFDQATNLHRIGSDEPVTGVMIGEGEWHGFVSSALYQNTKREDEVSYFWDELILRTCQNLLDGTLGGNADLLRGQSAIVEMVKEPRFVRRALSSKIRDAVINFPDTGGSTRHVSLMPSFFPEVGYVFFQLRVPEAIRAQPDYLDKRRTLLEIACGAARNKFPQLHKVIGIGMDAPKFAGGTNSEDFILMPCEPWPDDLRDHYQTLNRDWRFFDTPQLQQYEQTVTQFVPPKAAFVRKKVGRNEPCPCGSGKKHKKCHGA</sequence>
<evidence type="ECO:0008006" key="3">
    <source>
        <dbReference type="Google" id="ProtNLM"/>
    </source>
</evidence>
<proteinExistence type="predicted"/>
<dbReference type="Proteomes" id="UP000052052">
    <property type="component" value="Unassembled WGS sequence"/>
</dbReference>